<accession>A0A482PRV2</accession>
<reference evidence="1" key="1">
    <citation type="submission" date="2019-03" db="EMBL/GenBank/DDBJ databases">
        <title>Complete genome sequence of enteropathogenic Citrobacter rodentium strain DBS100.</title>
        <authorList>
            <person name="Popov G."/>
            <person name="Fiebig A."/>
            <person name="Shideler S."/>
            <person name="Coombes B."/>
            <person name="Savchenko A."/>
        </authorList>
    </citation>
    <scope>NUCLEOTIDE SEQUENCE</scope>
    <source>
        <strain evidence="1">DBS100</strain>
    </source>
</reference>
<dbReference type="OMA" id="CTHERFL"/>
<name>A0A482PRV2_CITRO</name>
<sequence length="177" mass="19945">MPRPLNLTLDLSFMHEREKIINRMREFGIEYVHGTNSKALHGLSVGKALWSRAMLDAIKLTPLSGEDGYTRLASHDQPVYTGVSLMSVFRYEEAVYYSKLRLEPHKDGHEPFSVLLGISADIILSDEIDEHKLAKGSIPQTKIMKVIVPPGKGNIAKELLVYSGDLMSKIYEWDIFG</sequence>
<evidence type="ECO:0000313" key="1">
    <source>
        <dbReference type="EMBL" id="QBY30346.1"/>
    </source>
</evidence>
<dbReference type="AlphaFoldDB" id="A0A482PRV2"/>
<dbReference type="EMBL" id="CP038008">
    <property type="protein sequence ID" value="QBY30346.1"/>
    <property type="molecule type" value="Genomic_DNA"/>
</dbReference>
<protein>
    <submittedName>
        <fullName evidence="1">Uncharacterized protein</fullName>
    </submittedName>
</protein>
<dbReference type="RefSeq" id="WP_012907992.1">
    <property type="nucleotide sequence ID" value="NZ_CAJTBI010000004.1"/>
</dbReference>
<organism evidence="1">
    <name type="scientific">Citrobacter rodentium</name>
    <dbReference type="NCBI Taxonomy" id="67825"/>
    <lineage>
        <taxon>Bacteria</taxon>
        <taxon>Pseudomonadati</taxon>
        <taxon>Pseudomonadota</taxon>
        <taxon>Gammaproteobacteria</taxon>
        <taxon>Enterobacterales</taxon>
        <taxon>Enterobacteriaceae</taxon>
        <taxon>Citrobacter</taxon>
    </lineage>
</organism>
<gene>
    <name evidence="1" type="ORF">E2R62_16900</name>
</gene>
<proteinExistence type="predicted"/>